<comment type="caution">
    <text evidence="1">The sequence shown here is derived from an EMBL/GenBank/DDBJ whole genome shotgun (WGS) entry which is preliminary data.</text>
</comment>
<dbReference type="AlphaFoldDB" id="A0A7J7KHF0"/>
<dbReference type="EMBL" id="VXIV02000469">
    <property type="protein sequence ID" value="KAF6038100.1"/>
    <property type="molecule type" value="Genomic_DNA"/>
</dbReference>
<protein>
    <submittedName>
        <fullName evidence="1">RNF213</fullName>
    </submittedName>
</protein>
<keyword evidence="2" id="KW-1185">Reference proteome</keyword>
<dbReference type="OrthoDB" id="6153843at2759"/>
<accession>A0A7J7KHF0</accession>
<evidence type="ECO:0000313" key="2">
    <source>
        <dbReference type="Proteomes" id="UP000593567"/>
    </source>
</evidence>
<evidence type="ECO:0000313" key="1">
    <source>
        <dbReference type="EMBL" id="KAF6038100.1"/>
    </source>
</evidence>
<reference evidence="1" key="1">
    <citation type="submission" date="2020-06" db="EMBL/GenBank/DDBJ databases">
        <title>Draft genome of Bugula neritina, a colonial animal packing powerful symbionts and potential medicines.</title>
        <authorList>
            <person name="Rayko M."/>
        </authorList>
    </citation>
    <scope>NUCLEOTIDE SEQUENCE [LARGE SCALE GENOMIC DNA]</scope>
    <source>
        <strain evidence="1">Kwan_BN1</strain>
    </source>
</reference>
<gene>
    <name evidence="1" type="ORF">EB796_003576</name>
</gene>
<sequence length="681" mass="77533">MKYILKYPREWVHDVNGCNQLVEQVCGRDGDGDFSDDHEKCRQLLKTLEIKKIYVQYVIEPSEVDVKTKRHDSCNLTRYKNVLCKSTNQEPANLFWSVKEYMEEALVYGFGKIAREIDDCCEEEIKFLVILPCDHWIEKNCSTKHSECPECQRPIPADFFSDLESSRFREGIEKYRDFRQRLNRFFMNFITEVVLSRERECSQEVVEYLLEKIVFTKEASREAINRNLFNSEAIVEPTHIVRRYVLNHLMSSASDMVTATLNDCLANVVNQDVEMLELVVSSIKIASHKEITACSDNQLIAHLIEGLSSLIYQIFASNSVTLQSLEQLTKVKAIVESSVSRSFSLQTSTETKHQLISSLSVALKDSRCSQLQKLAARQLLVRKGLGFMTDLMKAEGKGYSAWCGLRSSQRAYQRSVDVLARLASTSEKLHPSDKSHLQSQSSQVTLFAVYEVMTNQRAASHTLRIPPNCLPQAICKAMEDLLITPPKEVDMTTCRGRSMTMLLLHLFTVSISQPQSSVLQPLCTIINQPEQLKVKREVADLESCVTRLIESVCSTHHQSMSGLSTISKAVLRCLVGLAAFLLISMNKAEAINLLLLRPMQVRDWSDQVWKEMEVLAECCEESEDICILLLHHVIDAMQHLQASAESYSWRQCFENIVKTTIGKKEGGVHENYLTLSEKEKI</sequence>
<name>A0A7J7KHF0_BUGNE</name>
<proteinExistence type="predicted"/>
<dbReference type="Proteomes" id="UP000593567">
    <property type="component" value="Unassembled WGS sequence"/>
</dbReference>
<organism evidence="1 2">
    <name type="scientific">Bugula neritina</name>
    <name type="common">Brown bryozoan</name>
    <name type="synonym">Sertularia neritina</name>
    <dbReference type="NCBI Taxonomy" id="10212"/>
    <lineage>
        <taxon>Eukaryota</taxon>
        <taxon>Metazoa</taxon>
        <taxon>Spiralia</taxon>
        <taxon>Lophotrochozoa</taxon>
        <taxon>Bryozoa</taxon>
        <taxon>Gymnolaemata</taxon>
        <taxon>Cheilostomatida</taxon>
        <taxon>Flustrina</taxon>
        <taxon>Buguloidea</taxon>
        <taxon>Bugulidae</taxon>
        <taxon>Bugula</taxon>
    </lineage>
</organism>